<dbReference type="SUPFAM" id="SSF101898">
    <property type="entry name" value="NHL repeat"/>
    <property type="match status" value="1"/>
</dbReference>
<sequence>MPTFDLPALRQRTGWLVAGVTFLYLGQRLVRRLSPTGELRPVDGVGLLVVGLLCLAYWAWRNRTALAGCPDVGHGAASSVPFRWKPSRTTLATGALAAGAALLVWFARLLSGSSEAAAWLALFGLLGFILLGRILDGSYWHSGRRASSTLPGPIWAGLGLAAAAAVTRVLFVAPVVPDFESVAVAGSLSGLLFRLAGPDRAILVGFVGACLLPVVVWRTGIVLGWEKAGLGAAVMAILGPSLIWESSVAANSVLAPLLTAGVLWSGTRVVRTGHLSGYWRLGMWTGLAWLEGDLWSGSWLLAMVVGGLILQLIVSRDAVFGRLHRGGAWGLGLVATVMLLLLSAPEPWDPRVPAWMPLGAPPDPMALAYMWFRPHSGWMPWFLTLLTPLEGCLALVGLVLGLTHWRRQPLLAVVGIGWFGGLLLMSATPAPFTVLHHRFMAVPLMLAVPALALGLHKVGTWLDQVEGHLSEAQLLVLCGVLTAAQLPGLFFGANPIQLLVDQYRGVGPDTAPAAEDAAQLPEAAGDPLHADLEVMETVPLTALWHTGGSCTMDSLLGSPRGVVIDGRLGYVYATGVEPPRIAMLELEDGAVVRIWDDGQLPEPVDAGMAGDGRLLVLDNQREQVFALAEDDSGWEVFTKGTGHYRPRGMHVMPDGSVLVADTGHSRITLFGPDGLFVDEHTAWTGVTDLDQPSDVLVNRTGTWAVSPDLALLLNLGSNLRIGGFPRTTTMAGPHLADLPDGRLVLTDPEMSRLLMLEPDSLRFTQLEPETPLIRPVGVDVLPGDGRVLLAVADAWNCRVSLFAFDSEAPTDG</sequence>
<dbReference type="InterPro" id="IPR011042">
    <property type="entry name" value="6-blade_b-propeller_TolB-like"/>
</dbReference>
<dbReference type="GO" id="GO:0000209">
    <property type="term" value="P:protein polyubiquitination"/>
    <property type="evidence" value="ECO:0007669"/>
    <property type="project" value="TreeGrafter"/>
</dbReference>
<dbReference type="PANTHER" id="PTHR24104">
    <property type="entry name" value="E3 UBIQUITIN-PROTEIN LIGASE NHLRC1-RELATED"/>
    <property type="match status" value="1"/>
</dbReference>
<feature type="transmembrane region" description="Helical" evidence="1">
    <location>
        <begin position="439"/>
        <end position="462"/>
    </location>
</feature>
<keyword evidence="1" id="KW-0472">Membrane</keyword>
<dbReference type="GO" id="GO:0043161">
    <property type="term" value="P:proteasome-mediated ubiquitin-dependent protein catabolic process"/>
    <property type="evidence" value="ECO:0007669"/>
    <property type="project" value="TreeGrafter"/>
</dbReference>
<dbReference type="EMBL" id="VXPY01000111">
    <property type="protein sequence ID" value="MYD91726.1"/>
    <property type="molecule type" value="Genomic_DNA"/>
</dbReference>
<gene>
    <name evidence="2" type="ORF">F4Y08_15570</name>
</gene>
<feature type="transmembrane region" description="Helical" evidence="1">
    <location>
        <begin position="12"/>
        <end position="30"/>
    </location>
</feature>
<feature type="transmembrane region" description="Helical" evidence="1">
    <location>
        <begin position="154"/>
        <end position="172"/>
    </location>
</feature>
<feature type="transmembrane region" description="Helical" evidence="1">
    <location>
        <begin position="228"/>
        <end position="244"/>
    </location>
</feature>
<reference evidence="2" key="1">
    <citation type="submission" date="2019-09" db="EMBL/GenBank/DDBJ databases">
        <title>Characterisation of the sponge microbiome using genome-centric metagenomics.</title>
        <authorList>
            <person name="Engelberts J.P."/>
            <person name="Robbins S.J."/>
            <person name="De Goeij J.M."/>
            <person name="Aranda M."/>
            <person name="Bell S.C."/>
            <person name="Webster N.S."/>
        </authorList>
    </citation>
    <scope>NUCLEOTIDE SEQUENCE</scope>
    <source>
        <strain evidence="2">SB0662_bin_9</strain>
    </source>
</reference>
<feature type="transmembrane region" description="Helical" evidence="1">
    <location>
        <begin position="294"/>
        <end position="314"/>
    </location>
</feature>
<feature type="transmembrane region" description="Helical" evidence="1">
    <location>
        <begin position="409"/>
        <end position="427"/>
    </location>
</feature>
<evidence type="ECO:0000313" key="2">
    <source>
        <dbReference type="EMBL" id="MYD91726.1"/>
    </source>
</evidence>
<proteinExistence type="predicted"/>
<feature type="transmembrane region" description="Helical" evidence="1">
    <location>
        <begin position="42"/>
        <end position="60"/>
    </location>
</feature>
<keyword evidence="1" id="KW-0812">Transmembrane</keyword>
<feature type="transmembrane region" description="Helical" evidence="1">
    <location>
        <begin position="202"/>
        <end position="221"/>
    </location>
</feature>
<feature type="transmembrane region" description="Helical" evidence="1">
    <location>
        <begin position="117"/>
        <end position="134"/>
    </location>
</feature>
<evidence type="ECO:0000256" key="1">
    <source>
        <dbReference type="SAM" id="Phobius"/>
    </source>
</evidence>
<dbReference type="AlphaFoldDB" id="A0A6B1DXH7"/>
<dbReference type="InterPro" id="IPR050952">
    <property type="entry name" value="TRIM-NHL_E3_ligases"/>
</dbReference>
<accession>A0A6B1DXH7</accession>
<name>A0A6B1DXH7_9CHLR</name>
<feature type="transmembrane region" description="Helical" evidence="1">
    <location>
        <begin position="326"/>
        <end position="344"/>
    </location>
</feature>
<dbReference type="PANTHER" id="PTHR24104:SF25">
    <property type="entry name" value="PROTEIN LIN-41"/>
    <property type="match status" value="1"/>
</dbReference>
<comment type="caution">
    <text evidence="2">The sequence shown here is derived from an EMBL/GenBank/DDBJ whole genome shotgun (WGS) entry which is preliminary data.</text>
</comment>
<protein>
    <submittedName>
        <fullName evidence="2">Uncharacterized protein</fullName>
    </submittedName>
</protein>
<feature type="transmembrane region" description="Helical" evidence="1">
    <location>
        <begin position="91"/>
        <end position="110"/>
    </location>
</feature>
<keyword evidence="1" id="KW-1133">Transmembrane helix</keyword>
<feature type="transmembrane region" description="Helical" evidence="1">
    <location>
        <begin position="378"/>
        <end position="402"/>
    </location>
</feature>
<dbReference type="GO" id="GO:0008270">
    <property type="term" value="F:zinc ion binding"/>
    <property type="evidence" value="ECO:0007669"/>
    <property type="project" value="UniProtKB-KW"/>
</dbReference>
<dbReference type="GO" id="GO:0061630">
    <property type="term" value="F:ubiquitin protein ligase activity"/>
    <property type="evidence" value="ECO:0007669"/>
    <property type="project" value="TreeGrafter"/>
</dbReference>
<feature type="transmembrane region" description="Helical" evidence="1">
    <location>
        <begin position="474"/>
        <end position="493"/>
    </location>
</feature>
<dbReference type="SUPFAM" id="SSF63829">
    <property type="entry name" value="Calcium-dependent phosphotriesterase"/>
    <property type="match status" value="1"/>
</dbReference>
<dbReference type="Gene3D" id="2.120.10.30">
    <property type="entry name" value="TolB, C-terminal domain"/>
    <property type="match status" value="1"/>
</dbReference>
<organism evidence="2">
    <name type="scientific">Caldilineaceae bacterium SB0662_bin_9</name>
    <dbReference type="NCBI Taxonomy" id="2605258"/>
    <lineage>
        <taxon>Bacteria</taxon>
        <taxon>Bacillati</taxon>
        <taxon>Chloroflexota</taxon>
        <taxon>Caldilineae</taxon>
        <taxon>Caldilineales</taxon>
        <taxon>Caldilineaceae</taxon>
    </lineage>
</organism>